<dbReference type="RefSeq" id="WP_168074044.1">
    <property type="nucleotide sequence ID" value="NZ_BAAAQJ010000016.1"/>
</dbReference>
<comment type="caution">
    <text evidence="7">The sequence shown here is derived from an EMBL/GenBank/DDBJ whole genome shotgun (WGS) entry which is preliminary data.</text>
</comment>
<keyword evidence="4 5" id="KW-0472">Membrane</keyword>
<keyword evidence="8" id="KW-1185">Reference proteome</keyword>
<feature type="domain" description="DUF202" evidence="6">
    <location>
        <begin position="8"/>
        <end position="68"/>
    </location>
</feature>
<feature type="transmembrane region" description="Helical" evidence="5">
    <location>
        <begin position="45"/>
        <end position="65"/>
    </location>
</feature>
<dbReference type="Proteomes" id="UP000653674">
    <property type="component" value="Unassembled WGS sequence"/>
</dbReference>
<proteinExistence type="predicted"/>
<feature type="transmembrane region" description="Helical" evidence="5">
    <location>
        <begin position="85"/>
        <end position="104"/>
    </location>
</feature>
<dbReference type="EMBL" id="BONU01000016">
    <property type="protein sequence ID" value="GIG74308.1"/>
    <property type="molecule type" value="Genomic_DNA"/>
</dbReference>
<evidence type="ECO:0000256" key="3">
    <source>
        <dbReference type="ARBA" id="ARBA00022989"/>
    </source>
</evidence>
<dbReference type="GO" id="GO:0012505">
    <property type="term" value="C:endomembrane system"/>
    <property type="evidence" value="ECO:0007669"/>
    <property type="project" value="UniProtKB-SubCell"/>
</dbReference>
<gene>
    <name evidence="7" type="ORF">Pfl04_27120</name>
</gene>
<evidence type="ECO:0000256" key="1">
    <source>
        <dbReference type="ARBA" id="ARBA00004127"/>
    </source>
</evidence>
<sequence length="107" mass="10915">MNGENRGDRGLQPERTRLAWRRTALAATAVSVLAARLAVGTRLTAYGALCVAAVALLWLAVVTACQRRIKALAAPRPTAAGRVPAVLAAAVAGYALLGALLMALPGG</sequence>
<dbReference type="Pfam" id="PF02656">
    <property type="entry name" value="DUF202"/>
    <property type="match status" value="1"/>
</dbReference>
<evidence type="ECO:0000256" key="4">
    <source>
        <dbReference type="ARBA" id="ARBA00023136"/>
    </source>
</evidence>
<keyword evidence="2 5" id="KW-0812">Transmembrane</keyword>
<evidence type="ECO:0000313" key="8">
    <source>
        <dbReference type="Proteomes" id="UP000653674"/>
    </source>
</evidence>
<evidence type="ECO:0000259" key="6">
    <source>
        <dbReference type="Pfam" id="PF02656"/>
    </source>
</evidence>
<name>A0A8J3LPK3_9ACTN</name>
<evidence type="ECO:0000256" key="5">
    <source>
        <dbReference type="SAM" id="Phobius"/>
    </source>
</evidence>
<organism evidence="7 8">
    <name type="scientific">Planosporangium flavigriseum</name>
    <dbReference type="NCBI Taxonomy" id="373681"/>
    <lineage>
        <taxon>Bacteria</taxon>
        <taxon>Bacillati</taxon>
        <taxon>Actinomycetota</taxon>
        <taxon>Actinomycetes</taxon>
        <taxon>Micromonosporales</taxon>
        <taxon>Micromonosporaceae</taxon>
        <taxon>Planosporangium</taxon>
    </lineage>
</organism>
<feature type="transmembrane region" description="Helical" evidence="5">
    <location>
        <begin position="20"/>
        <end position="39"/>
    </location>
</feature>
<comment type="subcellular location">
    <subcellularLocation>
        <location evidence="1">Endomembrane system</location>
        <topology evidence="1">Multi-pass membrane protein</topology>
    </subcellularLocation>
</comment>
<keyword evidence="3 5" id="KW-1133">Transmembrane helix</keyword>
<accession>A0A8J3LPK3</accession>
<reference evidence="7" key="1">
    <citation type="submission" date="2021-01" db="EMBL/GenBank/DDBJ databases">
        <title>Whole genome shotgun sequence of Planosporangium flavigriseum NBRC 105377.</title>
        <authorList>
            <person name="Komaki H."/>
            <person name="Tamura T."/>
        </authorList>
    </citation>
    <scope>NUCLEOTIDE SEQUENCE</scope>
    <source>
        <strain evidence="7">NBRC 105377</strain>
    </source>
</reference>
<evidence type="ECO:0000313" key="7">
    <source>
        <dbReference type="EMBL" id="GIG74308.1"/>
    </source>
</evidence>
<protein>
    <recommendedName>
        <fullName evidence="6">DUF202 domain-containing protein</fullName>
    </recommendedName>
</protein>
<evidence type="ECO:0000256" key="2">
    <source>
        <dbReference type="ARBA" id="ARBA00022692"/>
    </source>
</evidence>
<dbReference type="AlphaFoldDB" id="A0A8J3LPK3"/>
<dbReference type="InterPro" id="IPR003807">
    <property type="entry name" value="DUF202"/>
</dbReference>